<name>C5M066_PERM5</name>
<reference evidence="2 3" key="1">
    <citation type="submission" date="2008-07" db="EMBL/GenBank/DDBJ databases">
        <authorList>
            <person name="El-Sayed N."/>
            <person name="Caler E."/>
            <person name="Inman J."/>
            <person name="Amedeo P."/>
            <person name="Hass B."/>
            <person name="Wortman J."/>
        </authorList>
    </citation>
    <scope>NUCLEOTIDE SEQUENCE [LARGE SCALE GENOMIC DNA]</scope>
    <source>
        <strain evidence="3">ATCC 50983 / TXsc</strain>
    </source>
</reference>
<dbReference type="OrthoDB" id="10364374at2759"/>
<feature type="coiled-coil region" evidence="1">
    <location>
        <begin position="169"/>
        <end position="196"/>
    </location>
</feature>
<protein>
    <submittedName>
        <fullName evidence="2">Uncharacterized protein</fullName>
    </submittedName>
</protein>
<dbReference type="GeneID" id="9036844"/>
<dbReference type="AlphaFoldDB" id="C5M066"/>
<accession>C5M066</accession>
<dbReference type="RefSeq" id="XP_002764927.1">
    <property type="nucleotide sequence ID" value="XM_002764881.1"/>
</dbReference>
<gene>
    <name evidence="2" type="ORF">Pmar_PMAR007494</name>
</gene>
<dbReference type="InParanoid" id="C5M066"/>
<evidence type="ECO:0000256" key="1">
    <source>
        <dbReference type="SAM" id="Coils"/>
    </source>
</evidence>
<evidence type="ECO:0000313" key="3">
    <source>
        <dbReference type="Proteomes" id="UP000007800"/>
    </source>
</evidence>
<dbReference type="Proteomes" id="UP000007800">
    <property type="component" value="Unassembled WGS sequence"/>
</dbReference>
<evidence type="ECO:0000313" key="2">
    <source>
        <dbReference type="EMBL" id="EEQ97644.1"/>
    </source>
</evidence>
<sequence>MPSYGKDVEDELTLWLNQRYYSDPLPSGHPVAIRPEWRSAIQSLTPSSNVLRDVQGMALAKDELLIRRYSPLLENPSVKPLLVSGSSIDPFLSFVYVAMTRSASENAVIEGRVANFIVAALRIVGILWAAGVNCVDAWFPPESRHRIRDDFIASGRLPFGEGEDLVKRELESTERAAELEKMYREQQKEQNKHEQRRIEFP</sequence>
<organism evidence="3">
    <name type="scientific">Perkinsus marinus (strain ATCC 50983 / TXsc)</name>
    <dbReference type="NCBI Taxonomy" id="423536"/>
    <lineage>
        <taxon>Eukaryota</taxon>
        <taxon>Sar</taxon>
        <taxon>Alveolata</taxon>
        <taxon>Perkinsozoa</taxon>
        <taxon>Perkinsea</taxon>
        <taxon>Perkinsida</taxon>
        <taxon>Perkinsidae</taxon>
        <taxon>Perkinsus</taxon>
    </lineage>
</organism>
<keyword evidence="3" id="KW-1185">Reference proteome</keyword>
<proteinExistence type="predicted"/>
<dbReference type="EMBL" id="GG687015">
    <property type="protein sequence ID" value="EEQ97644.1"/>
    <property type="molecule type" value="Genomic_DNA"/>
</dbReference>
<keyword evidence="1" id="KW-0175">Coiled coil</keyword>